<evidence type="ECO:0000313" key="4">
    <source>
        <dbReference type="Proteomes" id="UP000078336"/>
    </source>
</evidence>
<keyword evidence="4" id="KW-1185">Reference proteome</keyword>
<evidence type="ECO:0000256" key="1">
    <source>
        <dbReference type="SAM" id="Coils"/>
    </source>
</evidence>
<accession>A0A178TET5</accession>
<dbReference type="EMBL" id="LUCQ01000081">
    <property type="protein sequence ID" value="OAO79767.1"/>
    <property type="molecule type" value="Genomic_DNA"/>
</dbReference>
<feature type="coiled-coil region" evidence="1">
    <location>
        <begin position="19"/>
        <end position="91"/>
    </location>
</feature>
<sequence>MNDQHIQLQQKVIHYRSEVAKYKQLLQLAETELKREQLRNHYLQKQLEQMDEYEQTIEKLEQQLLFYEVALEEEKKRKKETKKETKKEEIVRAHAYFAYAVMIPEEKEEHVTIVGDFVIENIGNTPLNDPIICLRLRPAHHAQLSGKFSFRQLQEEGGWTFAVEDWRQKVKEGEYWLKPIDQTTLLPNEQLRFPSFELSIFHTIVVEAFVYFRQLKQGIPSFNHIVINK</sequence>
<organism evidence="2 4">
    <name type="scientific">Anoxybacillus flavithermus</name>
    <dbReference type="NCBI Taxonomy" id="33934"/>
    <lineage>
        <taxon>Bacteria</taxon>
        <taxon>Bacillati</taxon>
        <taxon>Bacillota</taxon>
        <taxon>Bacilli</taxon>
        <taxon>Bacillales</taxon>
        <taxon>Anoxybacillaceae</taxon>
        <taxon>Anoxybacillus</taxon>
    </lineage>
</organism>
<protein>
    <submittedName>
        <fullName evidence="2">Uncharacterized protein</fullName>
    </submittedName>
</protein>
<dbReference type="Proteomes" id="UP000078336">
    <property type="component" value="Unassembled WGS sequence"/>
</dbReference>
<comment type="caution">
    <text evidence="2">The sequence shown here is derived from an EMBL/GenBank/DDBJ whole genome shotgun (WGS) entry which is preliminary data.</text>
</comment>
<evidence type="ECO:0000313" key="5">
    <source>
        <dbReference type="Proteomes" id="UP000286434"/>
    </source>
</evidence>
<evidence type="ECO:0000313" key="2">
    <source>
        <dbReference type="EMBL" id="OAO79767.1"/>
    </source>
</evidence>
<dbReference type="Proteomes" id="UP000286434">
    <property type="component" value="Unassembled WGS sequence"/>
</dbReference>
<dbReference type="EMBL" id="SBBW01000030">
    <property type="protein sequence ID" value="RWU13102.1"/>
    <property type="molecule type" value="Genomic_DNA"/>
</dbReference>
<keyword evidence="1" id="KW-0175">Coiled coil</keyword>
<dbReference type="AlphaFoldDB" id="A0A178TET5"/>
<dbReference type="RefSeq" id="WP_064214206.1">
    <property type="nucleotide sequence ID" value="NZ_JABJUR010000003.1"/>
</dbReference>
<dbReference type="OrthoDB" id="2679997at2"/>
<proteinExistence type="predicted"/>
<name>A0A178TET5_9BACL</name>
<evidence type="ECO:0000313" key="3">
    <source>
        <dbReference type="EMBL" id="RWU13102.1"/>
    </source>
</evidence>
<reference evidence="2 4" key="1">
    <citation type="submission" date="2016-03" db="EMBL/GenBank/DDBJ databases">
        <title>Spore heat resistance.</title>
        <authorList>
            <person name="Boekhorst J."/>
            <person name="Berendsen E.M."/>
            <person name="Wells-Bennik M.H."/>
            <person name="Kuipers O.P."/>
        </authorList>
    </citation>
    <scope>NUCLEOTIDE SEQUENCE [LARGE SCALE GENOMIC DNA]</scope>
    <source>
        <strain evidence="2 4">AF16</strain>
    </source>
</reference>
<dbReference type="PATRIC" id="fig|33934.7.peg.2075"/>
<reference evidence="3 5" key="2">
    <citation type="submission" date="2019-01" db="EMBL/GenBank/DDBJ databases">
        <title>Anoxybacillus flavithermus in powdered infant formula.</title>
        <authorList>
            <person name="Rhee M.S."/>
            <person name="Choi I.-G."/>
            <person name="Cho T.J."/>
            <person name="Park B."/>
        </authorList>
    </citation>
    <scope>NUCLEOTIDE SEQUENCE [LARGE SCALE GENOMIC DNA]</scope>
    <source>
        <strain evidence="3 5">FHS-PPAM212</strain>
    </source>
</reference>
<gene>
    <name evidence="3" type="ORF">EA138_08735</name>
    <name evidence="2" type="ORF">TAF16_1379</name>
</gene>